<gene>
    <name evidence="10" type="ORF">PHYPA_029358</name>
</gene>
<dbReference type="Proteomes" id="UP000006727">
    <property type="component" value="Chromosome 24"/>
</dbReference>
<dbReference type="PaxDb" id="3218-PP1S101_28V6.1"/>
<reference evidence="11" key="3">
    <citation type="submission" date="2020-12" db="UniProtKB">
        <authorList>
            <consortium name="EnsemblPlants"/>
        </authorList>
    </citation>
    <scope>IDENTIFICATION</scope>
</reference>
<dbReference type="GO" id="GO:0006465">
    <property type="term" value="P:signal peptide processing"/>
    <property type="evidence" value="ECO:0000318"/>
    <property type="project" value="GO_Central"/>
</dbReference>
<keyword evidence="6" id="KW-1133">Transmembrane helix</keyword>
<keyword evidence="12" id="KW-1185">Reference proteome</keyword>
<evidence type="ECO:0000313" key="12">
    <source>
        <dbReference type="Proteomes" id="UP000006727"/>
    </source>
</evidence>
<dbReference type="EnsemblPlants" id="Pp3c24_20710V3.1">
    <property type="protein sequence ID" value="Pp3c24_20710V3.1"/>
    <property type="gene ID" value="Pp3c24_20710"/>
</dbReference>
<dbReference type="Pfam" id="PF06703">
    <property type="entry name" value="SPC25"/>
    <property type="match status" value="1"/>
</dbReference>
<dbReference type="GO" id="GO:0045047">
    <property type="term" value="P:protein targeting to ER"/>
    <property type="evidence" value="ECO:0000318"/>
    <property type="project" value="GO_Central"/>
</dbReference>
<dbReference type="InParanoid" id="A0A2K1IHL3"/>
<keyword evidence="7" id="KW-0472">Membrane</keyword>
<dbReference type="AlphaFoldDB" id="A0A2K1IHL3"/>
<dbReference type="PANTHER" id="PTHR13085:SF0">
    <property type="entry name" value="SIGNAL PEPTIDASE COMPLEX SUBUNIT 2"/>
    <property type="match status" value="1"/>
</dbReference>
<evidence type="ECO:0000256" key="6">
    <source>
        <dbReference type="ARBA" id="ARBA00022989"/>
    </source>
</evidence>
<dbReference type="GO" id="GO:0005787">
    <property type="term" value="C:signal peptidase complex"/>
    <property type="evidence" value="ECO:0000318"/>
    <property type="project" value="GO_Central"/>
</dbReference>
<dbReference type="InterPro" id="IPR009582">
    <property type="entry name" value="Spc2/SPCS2"/>
</dbReference>
<protein>
    <recommendedName>
        <fullName evidence="3 9">Signal peptidase complex subunit 2</fullName>
    </recommendedName>
</protein>
<keyword evidence="4" id="KW-0812">Transmembrane</keyword>
<evidence type="ECO:0000256" key="5">
    <source>
        <dbReference type="ARBA" id="ARBA00022824"/>
    </source>
</evidence>
<keyword evidence="5 9" id="KW-0256">Endoplasmic reticulum</keyword>
<dbReference type="Gramene" id="Pp3c24_20710V3.1">
    <property type="protein sequence ID" value="Pp3c24_20710V3.1"/>
    <property type="gene ID" value="Pp3c24_20710"/>
</dbReference>
<evidence type="ECO:0000313" key="11">
    <source>
        <dbReference type="EnsemblPlants" id="Pp3c24_20710V3.1"/>
    </source>
</evidence>
<comment type="subcellular location">
    <subcellularLocation>
        <location evidence="1 9">Endoplasmic reticulum membrane</location>
        <topology evidence="1 9">Multi-pass membrane protein</topology>
    </subcellularLocation>
</comment>
<dbReference type="GO" id="GO:0008233">
    <property type="term" value="F:peptidase activity"/>
    <property type="evidence" value="ECO:0007669"/>
    <property type="project" value="UniProtKB-UniRule"/>
</dbReference>
<comment type="function">
    <text evidence="8 9">Component of the signal peptidase complex (SPC) which catalyzes the cleavage of N-terminal signal sequences from nascent proteins as they are translocated into the lumen of the endoplasmic reticulum. Enhances the enzymatic activity of SPC and facilitates the interactions between different components of the translocation site.</text>
</comment>
<evidence type="ECO:0000256" key="8">
    <source>
        <dbReference type="ARBA" id="ARBA00045608"/>
    </source>
</evidence>
<name>A0A2K1IHL3_PHYPA</name>
<dbReference type="PANTHER" id="PTHR13085">
    <property type="entry name" value="MICROSOMAL SIGNAL PEPTIDASE 25 KDA SUBUNIT"/>
    <property type="match status" value="1"/>
</dbReference>
<organism evidence="10">
    <name type="scientific">Physcomitrium patens</name>
    <name type="common">Spreading-leaved earth moss</name>
    <name type="synonym">Physcomitrella patens</name>
    <dbReference type="NCBI Taxonomy" id="3218"/>
    <lineage>
        <taxon>Eukaryota</taxon>
        <taxon>Viridiplantae</taxon>
        <taxon>Streptophyta</taxon>
        <taxon>Embryophyta</taxon>
        <taxon>Bryophyta</taxon>
        <taxon>Bryophytina</taxon>
        <taxon>Bryopsida</taxon>
        <taxon>Funariidae</taxon>
        <taxon>Funariales</taxon>
        <taxon>Funariaceae</taxon>
        <taxon>Physcomitrium</taxon>
    </lineage>
</organism>
<evidence type="ECO:0000256" key="1">
    <source>
        <dbReference type="ARBA" id="ARBA00004477"/>
    </source>
</evidence>
<comment type="similarity">
    <text evidence="2 9">Belongs to the SPCS2 family.</text>
</comment>
<proteinExistence type="inferred from homology"/>
<reference evidence="10 12" key="1">
    <citation type="journal article" date="2008" name="Science">
        <title>The Physcomitrella genome reveals evolutionary insights into the conquest of land by plants.</title>
        <authorList>
            <person name="Rensing S."/>
            <person name="Lang D."/>
            <person name="Zimmer A."/>
            <person name="Terry A."/>
            <person name="Salamov A."/>
            <person name="Shapiro H."/>
            <person name="Nishiyama T."/>
            <person name="Perroud P.-F."/>
            <person name="Lindquist E."/>
            <person name="Kamisugi Y."/>
            <person name="Tanahashi T."/>
            <person name="Sakakibara K."/>
            <person name="Fujita T."/>
            <person name="Oishi K."/>
            <person name="Shin-I T."/>
            <person name="Kuroki Y."/>
            <person name="Toyoda A."/>
            <person name="Suzuki Y."/>
            <person name="Hashimoto A."/>
            <person name="Yamaguchi K."/>
            <person name="Sugano A."/>
            <person name="Kohara Y."/>
            <person name="Fujiyama A."/>
            <person name="Anterola A."/>
            <person name="Aoki S."/>
            <person name="Ashton N."/>
            <person name="Barbazuk W.B."/>
            <person name="Barker E."/>
            <person name="Bennetzen J."/>
            <person name="Bezanilla M."/>
            <person name="Blankenship R."/>
            <person name="Cho S.H."/>
            <person name="Dutcher S."/>
            <person name="Estelle M."/>
            <person name="Fawcett J.A."/>
            <person name="Gundlach H."/>
            <person name="Hanada K."/>
            <person name="Heyl A."/>
            <person name="Hicks K.A."/>
            <person name="Hugh J."/>
            <person name="Lohr M."/>
            <person name="Mayer K."/>
            <person name="Melkozernov A."/>
            <person name="Murata T."/>
            <person name="Nelson D."/>
            <person name="Pils B."/>
            <person name="Prigge M."/>
            <person name="Reiss B."/>
            <person name="Renner T."/>
            <person name="Rombauts S."/>
            <person name="Rushton P."/>
            <person name="Sanderfoot A."/>
            <person name="Schween G."/>
            <person name="Shiu S.-H."/>
            <person name="Stueber K."/>
            <person name="Theodoulou F.L."/>
            <person name="Tu H."/>
            <person name="Van de Peer Y."/>
            <person name="Verrier P.J."/>
            <person name="Waters E."/>
            <person name="Wood A."/>
            <person name="Yang L."/>
            <person name="Cove D."/>
            <person name="Cuming A."/>
            <person name="Hasebe M."/>
            <person name="Lucas S."/>
            <person name="Mishler D.B."/>
            <person name="Reski R."/>
            <person name="Grigoriev I."/>
            <person name="Quatrano R.S."/>
            <person name="Boore J.L."/>
        </authorList>
    </citation>
    <scope>NUCLEOTIDE SEQUENCE [LARGE SCALE GENOMIC DNA]</scope>
    <source>
        <strain evidence="11 12">cv. Gransden 2004</strain>
    </source>
</reference>
<evidence type="ECO:0000256" key="7">
    <source>
        <dbReference type="ARBA" id="ARBA00023136"/>
    </source>
</evidence>
<dbReference type="FunCoup" id="A0A2K1IHL3">
    <property type="interactions" value="4408"/>
</dbReference>
<evidence type="ECO:0000256" key="9">
    <source>
        <dbReference type="RuleBase" id="RU368033"/>
    </source>
</evidence>
<evidence type="ECO:0000256" key="2">
    <source>
        <dbReference type="ARBA" id="ARBA00007324"/>
    </source>
</evidence>
<evidence type="ECO:0000256" key="3">
    <source>
        <dbReference type="ARBA" id="ARBA00017057"/>
    </source>
</evidence>
<dbReference type="EMBL" id="ABEU02000024">
    <property type="protein sequence ID" value="PNR28765.1"/>
    <property type="molecule type" value="Genomic_DNA"/>
</dbReference>
<sequence>MAALSPRDAAAVLASAIPPPKKAANLLDPFSLKRVLDDTTSEVVLERGYVENVKLSNLKMSIGYVIFNVILQYVNLTKEKQYILFTHPFPGSFSGTGLAISSKLPRSSDMYTLRIESADSQHILALPPVELTKSVTKWFTKDGVLAEDIFWDDVESLLDTYENESRKSK</sequence>
<evidence type="ECO:0000256" key="4">
    <source>
        <dbReference type="ARBA" id="ARBA00022692"/>
    </source>
</evidence>
<reference evidence="10 12" key="2">
    <citation type="journal article" date="2018" name="Plant J.">
        <title>The Physcomitrella patens chromosome-scale assembly reveals moss genome structure and evolution.</title>
        <authorList>
            <person name="Lang D."/>
            <person name="Ullrich K.K."/>
            <person name="Murat F."/>
            <person name="Fuchs J."/>
            <person name="Jenkins J."/>
            <person name="Haas F.B."/>
            <person name="Piednoel M."/>
            <person name="Gundlach H."/>
            <person name="Van Bel M."/>
            <person name="Meyberg R."/>
            <person name="Vives C."/>
            <person name="Morata J."/>
            <person name="Symeonidi A."/>
            <person name="Hiss M."/>
            <person name="Muchero W."/>
            <person name="Kamisugi Y."/>
            <person name="Saleh O."/>
            <person name="Blanc G."/>
            <person name="Decker E.L."/>
            <person name="van Gessel N."/>
            <person name="Grimwood J."/>
            <person name="Hayes R.D."/>
            <person name="Graham S.W."/>
            <person name="Gunter L.E."/>
            <person name="McDaniel S.F."/>
            <person name="Hoernstein S.N.W."/>
            <person name="Larsson A."/>
            <person name="Li F.W."/>
            <person name="Perroud P.F."/>
            <person name="Phillips J."/>
            <person name="Ranjan P."/>
            <person name="Rokshar D.S."/>
            <person name="Rothfels C.J."/>
            <person name="Schneider L."/>
            <person name="Shu S."/>
            <person name="Stevenson D.W."/>
            <person name="Thummler F."/>
            <person name="Tillich M."/>
            <person name="Villarreal Aguilar J.C."/>
            <person name="Widiez T."/>
            <person name="Wong G.K."/>
            <person name="Wymore A."/>
            <person name="Zhang Y."/>
            <person name="Zimmer A.D."/>
            <person name="Quatrano R.S."/>
            <person name="Mayer K.F.X."/>
            <person name="Goodstein D."/>
            <person name="Casacuberta J.M."/>
            <person name="Vandepoele K."/>
            <person name="Reski R."/>
            <person name="Cuming A.C."/>
            <person name="Tuskan G.A."/>
            <person name="Maumus F."/>
            <person name="Salse J."/>
            <person name="Schmutz J."/>
            <person name="Rensing S.A."/>
        </authorList>
    </citation>
    <scope>NUCLEOTIDE SEQUENCE [LARGE SCALE GENOMIC DNA]</scope>
    <source>
        <strain evidence="11 12">cv. Gransden 2004</strain>
    </source>
</reference>
<dbReference type="STRING" id="3218.A0A2K1IHL3"/>
<accession>A0A2K1IHL3</accession>
<evidence type="ECO:0000313" key="10">
    <source>
        <dbReference type="EMBL" id="PNR28765.1"/>
    </source>
</evidence>